<gene>
    <name evidence="9" type="ORF">RQM59_07145</name>
</gene>
<keyword evidence="4 7" id="KW-0812">Transmembrane</keyword>
<proteinExistence type="predicted"/>
<keyword evidence="10" id="KW-1185">Reference proteome</keyword>
<dbReference type="Gene3D" id="3.40.720.10">
    <property type="entry name" value="Alkaline Phosphatase, subunit A"/>
    <property type="match status" value="1"/>
</dbReference>
<dbReference type="InterPro" id="IPR000917">
    <property type="entry name" value="Sulfatase_N"/>
</dbReference>
<evidence type="ECO:0000256" key="1">
    <source>
        <dbReference type="ARBA" id="ARBA00004651"/>
    </source>
</evidence>
<dbReference type="RefSeq" id="WP_349241402.1">
    <property type="nucleotide sequence ID" value="NZ_JAVTTO010000002.1"/>
</dbReference>
<evidence type="ECO:0000256" key="7">
    <source>
        <dbReference type="SAM" id="Phobius"/>
    </source>
</evidence>
<keyword evidence="2" id="KW-1003">Cell membrane</keyword>
<organism evidence="9 10">
    <name type="scientific">Asprobacillus argus</name>
    <dbReference type="NCBI Taxonomy" id="3076534"/>
    <lineage>
        <taxon>Bacteria</taxon>
        <taxon>Pseudomonadati</taxon>
        <taxon>Bacteroidota</taxon>
        <taxon>Flavobacteriia</taxon>
        <taxon>Flavobacteriales</taxon>
        <taxon>Flavobacteriaceae</taxon>
        <taxon>Asprobacillus</taxon>
    </lineage>
</organism>
<feature type="transmembrane region" description="Helical" evidence="7">
    <location>
        <begin position="7"/>
        <end position="28"/>
    </location>
</feature>
<reference evidence="9 10" key="1">
    <citation type="submission" date="2023-09" db="EMBL/GenBank/DDBJ databases">
        <title>Novel taxa isolated from Blanes Bay.</title>
        <authorList>
            <person name="Rey-Velasco X."/>
            <person name="Lucena T."/>
        </authorList>
    </citation>
    <scope>NUCLEOTIDE SEQUENCE [LARGE SCALE GENOMIC DNA]</scope>
    <source>
        <strain evidence="9 10">S356</strain>
    </source>
</reference>
<evidence type="ECO:0000256" key="6">
    <source>
        <dbReference type="ARBA" id="ARBA00023136"/>
    </source>
</evidence>
<dbReference type="InterPro" id="IPR040423">
    <property type="entry name" value="PEA_transferase"/>
</dbReference>
<evidence type="ECO:0000313" key="9">
    <source>
        <dbReference type="EMBL" id="MDT7832151.1"/>
    </source>
</evidence>
<dbReference type="InterPro" id="IPR017850">
    <property type="entry name" value="Alkaline_phosphatase_core_sf"/>
</dbReference>
<dbReference type="Pfam" id="PF00884">
    <property type="entry name" value="Sulfatase"/>
    <property type="match status" value="1"/>
</dbReference>
<feature type="transmembrane region" description="Helical" evidence="7">
    <location>
        <begin position="40"/>
        <end position="57"/>
    </location>
</feature>
<dbReference type="PANTHER" id="PTHR30443">
    <property type="entry name" value="INNER MEMBRANE PROTEIN"/>
    <property type="match status" value="1"/>
</dbReference>
<keyword evidence="5 7" id="KW-1133">Transmembrane helix</keyword>
<feature type="transmembrane region" description="Helical" evidence="7">
    <location>
        <begin position="64"/>
        <end position="81"/>
    </location>
</feature>
<feature type="transmembrane region" description="Helical" evidence="7">
    <location>
        <begin position="110"/>
        <end position="131"/>
    </location>
</feature>
<name>A0ABU3LEL6_9FLAO</name>
<dbReference type="InterPro" id="IPR058130">
    <property type="entry name" value="PEA_transf_C"/>
</dbReference>
<evidence type="ECO:0000313" key="10">
    <source>
        <dbReference type="Proteomes" id="UP001257277"/>
    </source>
</evidence>
<dbReference type="SUPFAM" id="SSF53649">
    <property type="entry name" value="Alkaline phosphatase-like"/>
    <property type="match status" value="1"/>
</dbReference>
<protein>
    <submittedName>
        <fullName evidence="9">Sulfatase-like hydrolase/transferase</fullName>
    </submittedName>
</protein>
<dbReference type="Proteomes" id="UP001257277">
    <property type="component" value="Unassembled WGS sequence"/>
</dbReference>
<sequence>MRSKKNFILLCVLVIICMLPNLLLVLVGEDSVVGTLTKKVVYLALGLAIIIFPLSFLKPKWYGWLVFLLSPFLLFELYNVYTFKAPSSEEAVASVFFTNYGEASELLDGGIITILSLIIAIVFIFFLTYFMSKDYKLSKKVRVRILAFSLLIFAGLYARNYMMASKLNDNFSETVGMANYSLRVQLRKIYPTDVLMKTNGAYTGLQKRKNYIENVKNFKFNAVKNDSLREQEIYVLVIGETARKHNFSLYGYQRNTTPNLDTIANIIPFNNVNSNANLTSLSIPFMLTRATPENASVKFEEPAVITPFKEVGFKTYWLTNVPSGIGSVFGFYSGLADEYKNTSVSLDALNYDEGLIPQLEKVLKDNTSRKKFIVLHTLGSHFRYNYRYPKEFEKFTPNLAKGLSIENSTDIANKDKIINSYDNSILYTDHILSEFIAQLKAQSAISYLYYISDHGENLYDDSANKLMHAYINPTKYEIEIPLFVWNSKQYKEQYHYKIENLLSHTSKRVQTINTFHTLLDLANIVYPNQNLKKSFSSTKFDTLSKTTFYRTDKTLLKIK</sequence>
<feature type="domain" description="Sulfatase N-terminal" evidence="8">
    <location>
        <begin position="234"/>
        <end position="524"/>
    </location>
</feature>
<keyword evidence="6 7" id="KW-0472">Membrane</keyword>
<evidence type="ECO:0000256" key="4">
    <source>
        <dbReference type="ARBA" id="ARBA00022692"/>
    </source>
</evidence>
<evidence type="ECO:0000256" key="3">
    <source>
        <dbReference type="ARBA" id="ARBA00022679"/>
    </source>
</evidence>
<evidence type="ECO:0000259" key="8">
    <source>
        <dbReference type="Pfam" id="PF00884"/>
    </source>
</evidence>
<dbReference type="CDD" id="cd16017">
    <property type="entry name" value="LptA"/>
    <property type="match status" value="1"/>
</dbReference>
<evidence type="ECO:0000256" key="5">
    <source>
        <dbReference type="ARBA" id="ARBA00022989"/>
    </source>
</evidence>
<feature type="transmembrane region" description="Helical" evidence="7">
    <location>
        <begin position="143"/>
        <end position="162"/>
    </location>
</feature>
<keyword evidence="3" id="KW-0808">Transferase</keyword>
<dbReference type="EMBL" id="JAVTTO010000002">
    <property type="protein sequence ID" value="MDT7832151.1"/>
    <property type="molecule type" value="Genomic_DNA"/>
</dbReference>
<evidence type="ECO:0000256" key="2">
    <source>
        <dbReference type="ARBA" id="ARBA00022475"/>
    </source>
</evidence>
<dbReference type="PANTHER" id="PTHR30443:SF0">
    <property type="entry name" value="PHOSPHOETHANOLAMINE TRANSFERASE EPTA"/>
    <property type="match status" value="1"/>
</dbReference>
<comment type="subcellular location">
    <subcellularLocation>
        <location evidence="1">Cell membrane</location>
        <topology evidence="1">Multi-pass membrane protein</topology>
    </subcellularLocation>
</comment>
<accession>A0ABU3LEL6</accession>
<comment type="caution">
    <text evidence="9">The sequence shown here is derived from an EMBL/GenBank/DDBJ whole genome shotgun (WGS) entry which is preliminary data.</text>
</comment>